<accession>A0A1I0YUJ0</accession>
<dbReference type="SUPFAM" id="SSF161098">
    <property type="entry name" value="MetI-like"/>
    <property type="match status" value="1"/>
</dbReference>
<evidence type="ECO:0000256" key="10">
    <source>
        <dbReference type="RuleBase" id="RU363032"/>
    </source>
</evidence>
<dbReference type="EMBL" id="FOJU01000008">
    <property type="protein sequence ID" value="SFB16882.1"/>
    <property type="molecule type" value="Genomic_DNA"/>
</dbReference>
<feature type="transmembrane region" description="Helical" evidence="10">
    <location>
        <begin position="61"/>
        <end position="82"/>
    </location>
</feature>
<feature type="transmembrane region" description="Helical" evidence="10">
    <location>
        <begin position="24"/>
        <end position="49"/>
    </location>
</feature>
<dbReference type="InterPro" id="IPR043429">
    <property type="entry name" value="ArtM/GltK/GlnP/TcyL/YhdX-like"/>
</dbReference>
<dbReference type="RefSeq" id="WP_092066881.1">
    <property type="nucleotide sequence ID" value="NZ_FOJU01000008.1"/>
</dbReference>
<evidence type="ECO:0000256" key="1">
    <source>
        <dbReference type="ARBA" id="ARBA00003159"/>
    </source>
</evidence>
<dbReference type="STRING" id="871651.SAMN05421688_3356"/>
<comment type="similarity">
    <text evidence="3">Belongs to the binding-protein-dependent transport system permease family. HisMQ subfamily.</text>
</comment>
<dbReference type="InterPro" id="IPR000515">
    <property type="entry name" value="MetI-like"/>
</dbReference>
<evidence type="ECO:0000256" key="8">
    <source>
        <dbReference type="ARBA" id="ARBA00022989"/>
    </source>
</evidence>
<keyword evidence="13" id="KW-1185">Reference proteome</keyword>
<keyword evidence="9 10" id="KW-0472">Membrane</keyword>
<dbReference type="PANTHER" id="PTHR30614:SF20">
    <property type="entry name" value="GLUTAMINE TRANSPORT SYSTEM PERMEASE PROTEIN GLNP"/>
    <property type="match status" value="1"/>
</dbReference>
<dbReference type="GO" id="GO:0006865">
    <property type="term" value="P:amino acid transport"/>
    <property type="evidence" value="ECO:0007669"/>
    <property type="project" value="UniProtKB-KW"/>
</dbReference>
<feature type="domain" description="ABC transmembrane type-1" evidence="11">
    <location>
        <begin position="25"/>
        <end position="213"/>
    </location>
</feature>
<evidence type="ECO:0000313" key="12">
    <source>
        <dbReference type="EMBL" id="SFB16882.1"/>
    </source>
</evidence>
<dbReference type="OrthoDB" id="9808674at2"/>
<dbReference type="NCBIfam" id="TIGR01726">
    <property type="entry name" value="HEQRo_perm_3TM"/>
    <property type="match status" value="1"/>
</dbReference>
<dbReference type="InterPro" id="IPR035906">
    <property type="entry name" value="MetI-like_sf"/>
</dbReference>
<evidence type="ECO:0000256" key="7">
    <source>
        <dbReference type="ARBA" id="ARBA00022970"/>
    </source>
</evidence>
<keyword evidence="7" id="KW-0029">Amino-acid transport</keyword>
<feature type="transmembrane region" description="Helical" evidence="10">
    <location>
        <begin position="193"/>
        <end position="213"/>
    </location>
</feature>
<dbReference type="Pfam" id="PF00528">
    <property type="entry name" value="BPD_transp_1"/>
    <property type="match status" value="1"/>
</dbReference>
<reference evidence="12 13" key="1">
    <citation type="submission" date="2016-10" db="EMBL/GenBank/DDBJ databases">
        <authorList>
            <person name="de Groot N.N."/>
        </authorList>
    </citation>
    <scope>NUCLEOTIDE SEQUENCE [LARGE SCALE GENOMIC DNA]</scope>
    <source>
        <strain evidence="12 13">DSM 29316</strain>
    </source>
</reference>
<dbReference type="GO" id="GO:0043190">
    <property type="term" value="C:ATP-binding cassette (ABC) transporter complex"/>
    <property type="evidence" value="ECO:0007669"/>
    <property type="project" value="InterPro"/>
</dbReference>
<keyword evidence="5" id="KW-1003">Cell membrane</keyword>
<name>A0A1I0YUJ0_9RHOB</name>
<comment type="subcellular location">
    <subcellularLocation>
        <location evidence="2">Cell inner membrane</location>
        <topology evidence="2">Multi-pass membrane protein</topology>
    </subcellularLocation>
    <subcellularLocation>
        <location evidence="10">Cell membrane</location>
        <topology evidence="10">Multi-pass membrane protein</topology>
    </subcellularLocation>
</comment>
<dbReference type="AlphaFoldDB" id="A0A1I0YUJ0"/>
<protein>
    <submittedName>
        <fullName evidence="12">Amino acid ABC transporter membrane protein 2, PAAT family</fullName>
    </submittedName>
</protein>
<keyword evidence="6 10" id="KW-0812">Transmembrane</keyword>
<dbReference type="Proteomes" id="UP000198796">
    <property type="component" value="Unassembled WGS sequence"/>
</dbReference>
<evidence type="ECO:0000256" key="9">
    <source>
        <dbReference type="ARBA" id="ARBA00023136"/>
    </source>
</evidence>
<keyword evidence="8 10" id="KW-1133">Transmembrane helix</keyword>
<evidence type="ECO:0000256" key="6">
    <source>
        <dbReference type="ARBA" id="ARBA00022692"/>
    </source>
</evidence>
<dbReference type="InterPro" id="IPR010065">
    <property type="entry name" value="AA_ABC_transptr_permease_3TM"/>
</dbReference>
<dbReference type="GO" id="GO:0022857">
    <property type="term" value="F:transmembrane transporter activity"/>
    <property type="evidence" value="ECO:0007669"/>
    <property type="project" value="InterPro"/>
</dbReference>
<dbReference type="PROSITE" id="PS50928">
    <property type="entry name" value="ABC_TM1"/>
    <property type="match status" value="1"/>
</dbReference>
<keyword evidence="4 10" id="KW-0813">Transport</keyword>
<feature type="transmembrane region" description="Helical" evidence="10">
    <location>
        <begin position="94"/>
        <end position="113"/>
    </location>
</feature>
<evidence type="ECO:0000313" key="13">
    <source>
        <dbReference type="Proteomes" id="UP000198796"/>
    </source>
</evidence>
<evidence type="ECO:0000259" key="11">
    <source>
        <dbReference type="PROSITE" id="PS50928"/>
    </source>
</evidence>
<gene>
    <name evidence="12" type="ORF">SAMN05421688_3356</name>
</gene>
<sequence>MDTIINAFFNIDIMRQAAPLLLKGAWVTLQLCAVVIVLGISGGLTLGLLASSKNAAVRLPAFLFIDFFRAIPPLILLILIYAGLPFIGIRVPPFVAVCIAFLLNNSAYFAEIFRSGIKSVSRGQTEAARASGLSPAQTQAFVILPQAVRNVLPDLLSNVVEIVKLTSIASVVSLTELLYSANMARAVTYNSSPLVMAALMYLVVLWPLVRVISRFQRGLSISS</sequence>
<evidence type="ECO:0000256" key="4">
    <source>
        <dbReference type="ARBA" id="ARBA00022448"/>
    </source>
</evidence>
<dbReference type="Gene3D" id="1.10.3720.10">
    <property type="entry name" value="MetI-like"/>
    <property type="match status" value="1"/>
</dbReference>
<organism evidence="12 13">
    <name type="scientific">Poseidonocella pacifica</name>
    <dbReference type="NCBI Taxonomy" id="871651"/>
    <lineage>
        <taxon>Bacteria</taxon>
        <taxon>Pseudomonadati</taxon>
        <taxon>Pseudomonadota</taxon>
        <taxon>Alphaproteobacteria</taxon>
        <taxon>Rhodobacterales</taxon>
        <taxon>Roseobacteraceae</taxon>
        <taxon>Poseidonocella</taxon>
    </lineage>
</organism>
<evidence type="ECO:0000256" key="3">
    <source>
        <dbReference type="ARBA" id="ARBA00010072"/>
    </source>
</evidence>
<dbReference type="PANTHER" id="PTHR30614">
    <property type="entry name" value="MEMBRANE COMPONENT OF AMINO ACID ABC TRANSPORTER"/>
    <property type="match status" value="1"/>
</dbReference>
<comment type="function">
    <text evidence="1">Part of the binding-protein-dependent transport system for glutamine; probably responsible for the translocation of the substrate across the membrane.</text>
</comment>
<dbReference type="CDD" id="cd06261">
    <property type="entry name" value="TM_PBP2"/>
    <property type="match status" value="1"/>
</dbReference>
<proteinExistence type="inferred from homology"/>
<evidence type="ECO:0000256" key="2">
    <source>
        <dbReference type="ARBA" id="ARBA00004429"/>
    </source>
</evidence>
<evidence type="ECO:0000256" key="5">
    <source>
        <dbReference type="ARBA" id="ARBA00022475"/>
    </source>
</evidence>